<proteinExistence type="predicted"/>
<evidence type="ECO:0000313" key="1">
    <source>
        <dbReference type="EMBL" id="GBO38197.1"/>
    </source>
</evidence>
<comment type="caution">
    <text evidence="1">The sequence shown here is derived from an EMBL/GenBank/DDBJ whole genome shotgun (WGS) entry which is preliminary data.</text>
</comment>
<dbReference type="Proteomes" id="UP000499080">
    <property type="component" value="Unassembled WGS sequence"/>
</dbReference>
<sequence>YVNRDKDMMTSKLLRIDDILPGAHLSDDEEVIPPF</sequence>
<reference evidence="1 2" key="1">
    <citation type="journal article" date="2019" name="Sci. Rep.">
        <title>Orb-weaving spider Araneus ventricosus genome elucidates the spidroin gene catalogue.</title>
        <authorList>
            <person name="Kono N."/>
            <person name="Nakamura H."/>
            <person name="Ohtoshi R."/>
            <person name="Moran D.A.P."/>
            <person name="Shinohara A."/>
            <person name="Yoshida Y."/>
            <person name="Fujiwara M."/>
            <person name="Mori M."/>
            <person name="Tomita M."/>
            <person name="Arakawa K."/>
        </authorList>
    </citation>
    <scope>NUCLEOTIDE SEQUENCE [LARGE SCALE GENOMIC DNA]</scope>
</reference>
<protein>
    <submittedName>
        <fullName evidence="1">Uncharacterized protein</fullName>
    </submittedName>
</protein>
<dbReference type="EMBL" id="BGPR01062848">
    <property type="protein sequence ID" value="GBO38197.1"/>
    <property type="molecule type" value="Genomic_DNA"/>
</dbReference>
<feature type="non-terminal residue" evidence="1">
    <location>
        <position position="1"/>
    </location>
</feature>
<dbReference type="AlphaFoldDB" id="A0A4Y2WQG0"/>
<accession>A0A4Y2WQG0</accession>
<gene>
    <name evidence="1" type="ORF">AVEN_260361_1</name>
</gene>
<evidence type="ECO:0000313" key="2">
    <source>
        <dbReference type="Proteomes" id="UP000499080"/>
    </source>
</evidence>
<keyword evidence="2" id="KW-1185">Reference proteome</keyword>
<organism evidence="1 2">
    <name type="scientific">Araneus ventricosus</name>
    <name type="common">Orbweaver spider</name>
    <name type="synonym">Epeira ventricosa</name>
    <dbReference type="NCBI Taxonomy" id="182803"/>
    <lineage>
        <taxon>Eukaryota</taxon>
        <taxon>Metazoa</taxon>
        <taxon>Ecdysozoa</taxon>
        <taxon>Arthropoda</taxon>
        <taxon>Chelicerata</taxon>
        <taxon>Arachnida</taxon>
        <taxon>Araneae</taxon>
        <taxon>Araneomorphae</taxon>
        <taxon>Entelegynae</taxon>
        <taxon>Araneoidea</taxon>
        <taxon>Araneidae</taxon>
        <taxon>Araneus</taxon>
    </lineage>
</organism>
<name>A0A4Y2WQG0_ARAVE</name>